<name>A0A5C3MV73_9AGAM</name>
<dbReference type="GO" id="GO:0016747">
    <property type="term" value="F:acyltransferase activity, transferring groups other than amino-acyl groups"/>
    <property type="evidence" value="ECO:0007669"/>
    <property type="project" value="InterPro"/>
</dbReference>
<feature type="domain" description="N-acetyltransferase" evidence="1">
    <location>
        <begin position="32"/>
        <end position="184"/>
    </location>
</feature>
<dbReference type="OrthoDB" id="410198at2759"/>
<organism evidence="2 3">
    <name type="scientific">Heliocybe sulcata</name>
    <dbReference type="NCBI Taxonomy" id="5364"/>
    <lineage>
        <taxon>Eukaryota</taxon>
        <taxon>Fungi</taxon>
        <taxon>Dikarya</taxon>
        <taxon>Basidiomycota</taxon>
        <taxon>Agaricomycotina</taxon>
        <taxon>Agaricomycetes</taxon>
        <taxon>Gloeophyllales</taxon>
        <taxon>Gloeophyllaceae</taxon>
        <taxon>Heliocybe</taxon>
    </lineage>
</organism>
<evidence type="ECO:0000259" key="1">
    <source>
        <dbReference type="PROSITE" id="PS51186"/>
    </source>
</evidence>
<dbReference type="SUPFAM" id="SSF55729">
    <property type="entry name" value="Acyl-CoA N-acyltransferases (Nat)"/>
    <property type="match status" value="1"/>
</dbReference>
<dbReference type="Proteomes" id="UP000305948">
    <property type="component" value="Unassembled WGS sequence"/>
</dbReference>
<keyword evidence="3" id="KW-1185">Reference proteome</keyword>
<protein>
    <recommendedName>
        <fullName evidence="1">N-acetyltransferase domain-containing protein</fullName>
    </recommendedName>
</protein>
<dbReference type="CDD" id="cd04301">
    <property type="entry name" value="NAT_SF"/>
    <property type="match status" value="1"/>
</dbReference>
<dbReference type="Pfam" id="PF13508">
    <property type="entry name" value="Acetyltransf_7"/>
    <property type="match status" value="1"/>
</dbReference>
<reference evidence="2 3" key="1">
    <citation type="journal article" date="2019" name="Nat. Ecol. Evol.">
        <title>Megaphylogeny resolves global patterns of mushroom evolution.</title>
        <authorList>
            <person name="Varga T."/>
            <person name="Krizsan K."/>
            <person name="Foldi C."/>
            <person name="Dima B."/>
            <person name="Sanchez-Garcia M."/>
            <person name="Sanchez-Ramirez S."/>
            <person name="Szollosi G.J."/>
            <person name="Szarkandi J.G."/>
            <person name="Papp V."/>
            <person name="Albert L."/>
            <person name="Andreopoulos W."/>
            <person name="Angelini C."/>
            <person name="Antonin V."/>
            <person name="Barry K.W."/>
            <person name="Bougher N.L."/>
            <person name="Buchanan P."/>
            <person name="Buyck B."/>
            <person name="Bense V."/>
            <person name="Catcheside P."/>
            <person name="Chovatia M."/>
            <person name="Cooper J."/>
            <person name="Damon W."/>
            <person name="Desjardin D."/>
            <person name="Finy P."/>
            <person name="Geml J."/>
            <person name="Haridas S."/>
            <person name="Hughes K."/>
            <person name="Justo A."/>
            <person name="Karasinski D."/>
            <person name="Kautmanova I."/>
            <person name="Kiss B."/>
            <person name="Kocsube S."/>
            <person name="Kotiranta H."/>
            <person name="LaButti K.M."/>
            <person name="Lechner B.E."/>
            <person name="Liimatainen K."/>
            <person name="Lipzen A."/>
            <person name="Lukacs Z."/>
            <person name="Mihaltcheva S."/>
            <person name="Morgado L.N."/>
            <person name="Niskanen T."/>
            <person name="Noordeloos M.E."/>
            <person name="Ohm R.A."/>
            <person name="Ortiz-Santana B."/>
            <person name="Ovrebo C."/>
            <person name="Racz N."/>
            <person name="Riley R."/>
            <person name="Savchenko A."/>
            <person name="Shiryaev A."/>
            <person name="Soop K."/>
            <person name="Spirin V."/>
            <person name="Szebenyi C."/>
            <person name="Tomsovsky M."/>
            <person name="Tulloss R.E."/>
            <person name="Uehling J."/>
            <person name="Grigoriev I.V."/>
            <person name="Vagvolgyi C."/>
            <person name="Papp T."/>
            <person name="Martin F.M."/>
            <person name="Miettinen O."/>
            <person name="Hibbett D.S."/>
            <person name="Nagy L.G."/>
        </authorList>
    </citation>
    <scope>NUCLEOTIDE SEQUENCE [LARGE SCALE GENOMIC DNA]</scope>
    <source>
        <strain evidence="2 3">OMC1185</strain>
    </source>
</reference>
<dbReference type="AlphaFoldDB" id="A0A5C3MV73"/>
<evidence type="ECO:0000313" key="2">
    <source>
        <dbReference type="EMBL" id="TFK48843.1"/>
    </source>
</evidence>
<sequence>MAALALSQGEGDAVRVQEPGQEIFVNGGCVRVDIRPIDRADTIQLRHSVLWPKAPISYVCLPEDERGAHFGAFVPGRGAPVCVISAFEEPLPANGEAQAQRTDANRDRKAIRFRKFACDPLYQGQGIGTLLLEHVFLKARGELRAGLVWCDARLSSASWYEKRGMRPFGERFWKSDIEERLQVPGLQRLNNSCFVKLWPPGFPGK</sequence>
<dbReference type="Gene3D" id="3.40.630.30">
    <property type="match status" value="1"/>
</dbReference>
<dbReference type="PROSITE" id="PS51186">
    <property type="entry name" value="GNAT"/>
    <property type="match status" value="1"/>
</dbReference>
<dbReference type="InterPro" id="IPR016181">
    <property type="entry name" value="Acyl_CoA_acyltransferase"/>
</dbReference>
<dbReference type="EMBL" id="ML213518">
    <property type="protein sequence ID" value="TFK48843.1"/>
    <property type="molecule type" value="Genomic_DNA"/>
</dbReference>
<gene>
    <name evidence="2" type="ORF">OE88DRAFT_1810246</name>
</gene>
<evidence type="ECO:0000313" key="3">
    <source>
        <dbReference type="Proteomes" id="UP000305948"/>
    </source>
</evidence>
<accession>A0A5C3MV73</accession>
<dbReference type="InterPro" id="IPR000182">
    <property type="entry name" value="GNAT_dom"/>
</dbReference>
<proteinExistence type="predicted"/>